<dbReference type="RefSeq" id="WP_161140528.1">
    <property type="nucleotide sequence ID" value="NZ_SPKJ01000030.1"/>
</dbReference>
<evidence type="ECO:0000259" key="3">
    <source>
        <dbReference type="PROSITE" id="PS50914"/>
    </source>
</evidence>
<dbReference type="InterPro" id="IPR017080">
    <property type="entry name" value="UCP036990_CBS_BON"/>
</dbReference>
<dbReference type="AlphaFoldDB" id="A0A964T690"/>
<evidence type="ECO:0000313" key="5">
    <source>
        <dbReference type="EMBL" id="MYZ48177.1"/>
    </source>
</evidence>
<evidence type="ECO:0000256" key="2">
    <source>
        <dbReference type="PROSITE-ProRule" id="PRU00703"/>
    </source>
</evidence>
<gene>
    <name evidence="5" type="ORF">E4O86_10690</name>
</gene>
<dbReference type="Pfam" id="PF00571">
    <property type="entry name" value="CBS"/>
    <property type="match status" value="2"/>
</dbReference>
<feature type="domain" description="CBS" evidence="4">
    <location>
        <begin position="7"/>
        <end position="66"/>
    </location>
</feature>
<keyword evidence="1 2" id="KW-0129">CBS domain</keyword>
<dbReference type="CDD" id="cd04586">
    <property type="entry name" value="CBS_pair_BON_assoc"/>
    <property type="match status" value="1"/>
</dbReference>
<accession>A0A964T690</accession>
<feature type="domain" description="BON" evidence="3">
    <location>
        <begin position="156"/>
        <end position="224"/>
    </location>
</feature>
<proteinExistence type="predicted"/>
<name>A0A964T690_9HYPH</name>
<dbReference type="PROSITE" id="PS50914">
    <property type="entry name" value="BON"/>
    <property type="match status" value="1"/>
</dbReference>
<feature type="domain" description="CBS" evidence="4">
    <location>
        <begin position="94"/>
        <end position="151"/>
    </location>
</feature>
<dbReference type="InterPro" id="IPR051257">
    <property type="entry name" value="Diverse_CBS-Domain"/>
</dbReference>
<keyword evidence="6" id="KW-1185">Reference proteome</keyword>
<dbReference type="PANTHER" id="PTHR43080:SF26">
    <property type="entry name" value="REGULATORY PROTEIN"/>
    <property type="match status" value="1"/>
</dbReference>
<dbReference type="InterPro" id="IPR007055">
    <property type="entry name" value="BON_dom"/>
</dbReference>
<dbReference type="Gene3D" id="3.30.1340.30">
    <property type="match status" value="1"/>
</dbReference>
<dbReference type="Pfam" id="PF04972">
    <property type="entry name" value="BON"/>
    <property type="match status" value="1"/>
</dbReference>
<dbReference type="Gene3D" id="3.10.580.10">
    <property type="entry name" value="CBS-domain"/>
    <property type="match status" value="1"/>
</dbReference>
<comment type="caution">
    <text evidence="5">The sequence shown here is derived from an EMBL/GenBank/DDBJ whole genome shotgun (WGS) entry which is preliminary data.</text>
</comment>
<dbReference type="InterPro" id="IPR046342">
    <property type="entry name" value="CBS_dom_sf"/>
</dbReference>
<sequence>MKARSVMTSPVISVGPDTPISEIAALLIERRISGVPVVDGGGRLVGIVSEGDLLRRAEIATEPRRPHWLELLTDRSIQAADFVRSHGLTAADVMTRDVVTADPETDLAQIAETLERRCIKRVPIVENGTPVGIVSRANLLHGLVAGRHAPVAGGVSDDAIRDALNEELRDEGWIDLTRMNIVVTDGVVHLWGIVKSDEQARALEVAARNVAGVQRVENHLAPDLFTNDSG</sequence>
<dbReference type="EMBL" id="SPKJ01000030">
    <property type="protein sequence ID" value="MYZ48177.1"/>
    <property type="molecule type" value="Genomic_DNA"/>
</dbReference>
<evidence type="ECO:0000313" key="6">
    <source>
        <dbReference type="Proteomes" id="UP000773614"/>
    </source>
</evidence>
<dbReference type="PANTHER" id="PTHR43080">
    <property type="entry name" value="CBS DOMAIN-CONTAINING PROTEIN CBSX3, MITOCHONDRIAL"/>
    <property type="match status" value="1"/>
</dbReference>
<dbReference type="Proteomes" id="UP000773614">
    <property type="component" value="Unassembled WGS sequence"/>
</dbReference>
<dbReference type="PROSITE" id="PS51371">
    <property type="entry name" value="CBS"/>
    <property type="match status" value="2"/>
</dbReference>
<organism evidence="5 6">
    <name type="scientific">Propylenella binzhouense</name>
    <dbReference type="NCBI Taxonomy" id="2555902"/>
    <lineage>
        <taxon>Bacteria</taxon>
        <taxon>Pseudomonadati</taxon>
        <taxon>Pseudomonadota</taxon>
        <taxon>Alphaproteobacteria</taxon>
        <taxon>Hyphomicrobiales</taxon>
        <taxon>Propylenellaceae</taxon>
        <taxon>Propylenella</taxon>
    </lineage>
</organism>
<dbReference type="InterPro" id="IPR000644">
    <property type="entry name" value="CBS_dom"/>
</dbReference>
<dbReference type="OrthoDB" id="9783590at2"/>
<dbReference type="SMART" id="SM00116">
    <property type="entry name" value="CBS"/>
    <property type="match status" value="2"/>
</dbReference>
<dbReference type="PIRSF" id="PIRSF036990">
    <property type="entry name" value="UCP036990_CBS_BON"/>
    <property type="match status" value="1"/>
</dbReference>
<reference evidence="5" key="1">
    <citation type="submission" date="2019-03" db="EMBL/GenBank/DDBJ databases">
        <title>Afifella sp. nov., isolated from activated sludge.</title>
        <authorList>
            <person name="Li Q."/>
            <person name="Liu Y."/>
        </authorList>
    </citation>
    <scope>NUCLEOTIDE SEQUENCE</scope>
    <source>
        <strain evidence="5">L72</strain>
    </source>
</reference>
<evidence type="ECO:0000259" key="4">
    <source>
        <dbReference type="PROSITE" id="PS51371"/>
    </source>
</evidence>
<protein>
    <submittedName>
        <fullName evidence="5">CBS domain-containing protein</fullName>
    </submittedName>
</protein>
<dbReference type="SUPFAM" id="SSF54631">
    <property type="entry name" value="CBS-domain pair"/>
    <property type="match status" value="1"/>
</dbReference>
<evidence type="ECO:0000256" key="1">
    <source>
        <dbReference type="ARBA" id="ARBA00023122"/>
    </source>
</evidence>